<dbReference type="InterPro" id="IPR012334">
    <property type="entry name" value="Pectin_lyas_fold"/>
</dbReference>
<dbReference type="SUPFAM" id="SSF51126">
    <property type="entry name" value="Pectin lyase-like"/>
    <property type="match status" value="1"/>
</dbReference>
<keyword evidence="2 5" id="KW-0378">Hydrolase</keyword>
<evidence type="ECO:0000256" key="4">
    <source>
        <dbReference type="PROSITE-ProRule" id="PRU10040"/>
    </source>
</evidence>
<evidence type="ECO:0000256" key="3">
    <source>
        <dbReference type="ARBA" id="ARBA00023085"/>
    </source>
</evidence>
<sequence>MTTLTSPPATAATPAAGSTYQVSVRNSGKCLDVVNGAPEDGVPVHQWDCWNGAMQQWVLRGSGSGTFALVNVATGKCLDIAYGTTELFVQAQQWDCWDGVMQQWRLTASGSGTYRLVNAQSGLCLSNKDAGKDNGVAVVQETCTANSNKQWLFTPVASAQQPIVAADGTGRHRKVQDAVNAVPANSGRTVITIKAGTYREVVTVPANKPDITFQGLGSSPSQTVIVFNNSAGTHGTSGSASVFVNGAGFEATNLTISNDFDENSTSSGHQAVALHLNADRAVFRTVRLLGDQDTFLVNDNTRAYMVDSYVEGTVDFIFGGGTMVFDRTTVHEKRTSGGPITAASTPAAKKYGFLFHRSTITGAANNVTQLGRPWRPDAQVLYRESTLNATVKTAQPWTDMSGNSWRNARFLEYRNTGSGAGSNSNRPQLSDAQAAEYTPQKYLAGSDGWNPVR</sequence>
<dbReference type="InterPro" id="IPR000070">
    <property type="entry name" value="Pectinesterase_cat"/>
</dbReference>
<feature type="compositionally biased region" description="Polar residues" evidence="6">
    <location>
        <begin position="416"/>
        <end position="431"/>
    </location>
</feature>
<comment type="caution">
    <text evidence="8">The sequence shown here is derived from an EMBL/GenBank/DDBJ whole genome shotgun (WGS) entry which is preliminary data.</text>
</comment>
<dbReference type="EC" id="3.1.1.11" evidence="5"/>
<feature type="domain" description="Ricin B lectin" evidence="7">
    <location>
        <begin position="18"/>
        <end position="154"/>
    </location>
</feature>
<evidence type="ECO:0000313" key="9">
    <source>
        <dbReference type="Proteomes" id="UP001595833"/>
    </source>
</evidence>
<dbReference type="Gene3D" id="2.80.10.50">
    <property type="match status" value="3"/>
</dbReference>
<dbReference type="Pfam" id="PF01095">
    <property type="entry name" value="Pectinesterase"/>
    <property type="match status" value="1"/>
</dbReference>
<dbReference type="PANTHER" id="PTHR31321">
    <property type="entry name" value="ACYL-COA THIOESTER HYDROLASE YBHC-RELATED"/>
    <property type="match status" value="1"/>
</dbReference>
<dbReference type="EMBL" id="JBHSJB010000053">
    <property type="protein sequence ID" value="MFC5060571.1"/>
    <property type="molecule type" value="Genomic_DNA"/>
</dbReference>
<comment type="catalytic activity">
    <reaction evidence="5">
        <text>[(1-&gt;4)-alpha-D-galacturonosyl methyl ester](n) + n H2O = [(1-&gt;4)-alpha-D-galacturonosyl](n) + n methanol + n H(+)</text>
        <dbReference type="Rhea" id="RHEA:22380"/>
        <dbReference type="Rhea" id="RHEA-COMP:14570"/>
        <dbReference type="Rhea" id="RHEA-COMP:14573"/>
        <dbReference type="ChEBI" id="CHEBI:15377"/>
        <dbReference type="ChEBI" id="CHEBI:15378"/>
        <dbReference type="ChEBI" id="CHEBI:17790"/>
        <dbReference type="ChEBI" id="CHEBI:140522"/>
        <dbReference type="ChEBI" id="CHEBI:140523"/>
        <dbReference type="EC" id="3.1.1.11"/>
    </reaction>
</comment>
<gene>
    <name evidence="8" type="ORF">ACFPFM_43265</name>
</gene>
<dbReference type="PROSITE" id="PS00503">
    <property type="entry name" value="PECTINESTERASE_2"/>
    <property type="match status" value="1"/>
</dbReference>
<reference evidence="9" key="1">
    <citation type="journal article" date="2019" name="Int. J. Syst. Evol. Microbiol.">
        <title>The Global Catalogue of Microorganisms (GCM) 10K type strain sequencing project: providing services to taxonomists for standard genome sequencing and annotation.</title>
        <authorList>
            <consortium name="The Broad Institute Genomics Platform"/>
            <consortium name="The Broad Institute Genome Sequencing Center for Infectious Disease"/>
            <person name="Wu L."/>
            <person name="Ma J."/>
        </authorList>
    </citation>
    <scope>NUCLEOTIDE SEQUENCE [LARGE SCALE GENOMIC DNA]</scope>
    <source>
        <strain evidence="9">KCTC 12848</strain>
    </source>
</reference>
<keyword evidence="9" id="KW-1185">Reference proteome</keyword>
<feature type="active site" evidence="4">
    <location>
        <position position="315"/>
    </location>
</feature>
<dbReference type="InterPro" id="IPR033131">
    <property type="entry name" value="Pectinesterase_Asp_AS"/>
</dbReference>
<dbReference type="InterPro" id="IPR011050">
    <property type="entry name" value="Pectin_lyase_fold/virulence"/>
</dbReference>
<evidence type="ECO:0000259" key="7">
    <source>
        <dbReference type="SMART" id="SM00458"/>
    </source>
</evidence>
<dbReference type="Pfam" id="PF14200">
    <property type="entry name" value="RicinB_lectin_2"/>
    <property type="match status" value="2"/>
</dbReference>
<dbReference type="SUPFAM" id="SSF50370">
    <property type="entry name" value="Ricin B-like lectins"/>
    <property type="match status" value="1"/>
</dbReference>
<dbReference type="SMART" id="SM00458">
    <property type="entry name" value="RICIN"/>
    <property type="match status" value="1"/>
</dbReference>
<comment type="pathway">
    <text evidence="5">Glycan metabolism; pectin degradation; 2-dehydro-3-deoxy-D-gluconate from pectin: step 1/5.</text>
</comment>
<dbReference type="PROSITE" id="PS50231">
    <property type="entry name" value="RICIN_B_LECTIN"/>
    <property type="match status" value="1"/>
</dbReference>
<dbReference type="Gene3D" id="2.160.20.10">
    <property type="entry name" value="Single-stranded right-handed beta-helix, Pectin lyase-like"/>
    <property type="match status" value="1"/>
</dbReference>
<organism evidence="8 9">
    <name type="scientific">Saccharothrix xinjiangensis</name>
    <dbReference type="NCBI Taxonomy" id="204798"/>
    <lineage>
        <taxon>Bacteria</taxon>
        <taxon>Bacillati</taxon>
        <taxon>Actinomycetota</taxon>
        <taxon>Actinomycetes</taxon>
        <taxon>Pseudonocardiales</taxon>
        <taxon>Pseudonocardiaceae</taxon>
        <taxon>Saccharothrix</taxon>
    </lineage>
</organism>
<protein>
    <recommendedName>
        <fullName evidence="5">Pectinesterase</fullName>
        <ecNumber evidence="5">3.1.1.11</ecNumber>
    </recommendedName>
</protein>
<evidence type="ECO:0000256" key="2">
    <source>
        <dbReference type="ARBA" id="ARBA00022801"/>
    </source>
</evidence>
<name>A0ABV9YD96_9PSEU</name>
<dbReference type="CDD" id="cd00161">
    <property type="entry name" value="beta-trefoil_Ricin-like"/>
    <property type="match status" value="1"/>
</dbReference>
<keyword evidence="3 5" id="KW-0063">Aspartyl esterase</keyword>
<dbReference type="InterPro" id="IPR000772">
    <property type="entry name" value="Ricin_B_lectin"/>
</dbReference>
<evidence type="ECO:0000256" key="6">
    <source>
        <dbReference type="SAM" id="MobiDB-lite"/>
    </source>
</evidence>
<evidence type="ECO:0000313" key="8">
    <source>
        <dbReference type="EMBL" id="MFC5060571.1"/>
    </source>
</evidence>
<dbReference type="PANTHER" id="PTHR31321:SF57">
    <property type="entry name" value="PECTINESTERASE 53-RELATED"/>
    <property type="match status" value="1"/>
</dbReference>
<feature type="region of interest" description="Disordered" evidence="6">
    <location>
        <begin position="416"/>
        <end position="438"/>
    </location>
</feature>
<proteinExistence type="inferred from homology"/>
<comment type="similarity">
    <text evidence="1">Belongs to the pectinesterase family.</text>
</comment>
<dbReference type="InterPro" id="IPR035992">
    <property type="entry name" value="Ricin_B-like_lectins"/>
</dbReference>
<dbReference type="Proteomes" id="UP001595833">
    <property type="component" value="Unassembled WGS sequence"/>
</dbReference>
<accession>A0ABV9YD96</accession>
<evidence type="ECO:0000256" key="5">
    <source>
        <dbReference type="RuleBase" id="RU000589"/>
    </source>
</evidence>
<evidence type="ECO:0000256" key="1">
    <source>
        <dbReference type="ARBA" id="ARBA00008891"/>
    </source>
</evidence>